<dbReference type="WBParaSite" id="jg10773">
    <property type="protein sequence ID" value="jg10773"/>
    <property type="gene ID" value="jg10773"/>
</dbReference>
<name>A0A915CN92_9BILA</name>
<feature type="transmembrane region" description="Helical" evidence="1">
    <location>
        <begin position="63"/>
        <end position="89"/>
    </location>
</feature>
<keyword evidence="2" id="KW-1185">Reference proteome</keyword>
<protein>
    <submittedName>
        <fullName evidence="3">NADH dehydrogenase subunit 6</fullName>
    </submittedName>
</protein>
<dbReference type="Proteomes" id="UP000887574">
    <property type="component" value="Unplaced"/>
</dbReference>
<feature type="transmembrane region" description="Helical" evidence="1">
    <location>
        <begin position="109"/>
        <end position="138"/>
    </location>
</feature>
<accession>A0A915CN92</accession>
<feature type="transmembrane region" description="Helical" evidence="1">
    <location>
        <begin position="32"/>
        <end position="51"/>
    </location>
</feature>
<evidence type="ECO:0000313" key="2">
    <source>
        <dbReference type="Proteomes" id="UP000887574"/>
    </source>
</evidence>
<feature type="transmembrane region" description="Helical" evidence="1">
    <location>
        <begin position="7"/>
        <end position="26"/>
    </location>
</feature>
<dbReference type="AlphaFoldDB" id="A0A915CN92"/>
<evidence type="ECO:0000313" key="3">
    <source>
        <dbReference type="WBParaSite" id="jg10773"/>
    </source>
</evidence>
<organism evidence="2 3">
    <name type="scientific">Ditylenchus dipsaci</name>
    <dbReference type="NCBI Taxonomy" id="166011"/>
    <lineage>
        <taxon>Eukaryota</taxon>
        <taxon>Metazoa</taxon>
        <taxon>Ecdysozoa</taxon>
        <taxon>Nematoda</taxon>
        <taxon>Chromadorea</taxon>
        <taxon>Rhabditida</taxon>
        <taxon>Tylenchina</taxon>
        <taxon>Tylenchomorpha</taxon>
        <taxon>Sphaerularioidea</taxon>
        <taxon>Anguinidae</taxon>
        <taxon>Anguininae</taxon>
        <taxon>Ditylenchus</taxon>
    </lineage>
</organism>
<evidence type="ECO:0000256" key="1">
    <source>
        <dbReference type="SAM" id="Phobius"/>
    </source>
</evidence>
<proteinExistence type="predicted"/>
<keyword evidence="1" id="KW-1133">Transmembrane helix</keyword>
<keyword evidence="1" id="KW-0472">Membrane</keyword>
<sequence>MIYLRVFSAFFVVIYALISISLFVFGLQESPIYFIFAFLSIILALLSILYYRGLSQERDGRMIPFVVAELILRLYFGFLLFGGWVSAILSIFNLSKIQSLIDQLSDTEFLFFAAVFGSLCTFSTCGSFFTFIGVIGMLRR</sequence>
<keyword evidence="1" id="KW-0812">Transmembrane</keyword>
<reference evidence="3" key="1">
    <citation type="submission" date="2022-11" db="UniProtKB">
        <authorList>
            <consortium name="WormBaseParasite"/>
        </authorList>
    </citation>
    <scope>IDENTIFICATION</scope>
</reference>